<organism evidence="2 3">
    <name type="scientific">Quercus suber</name>
    <name type="common">Cork oak</name>
    <dbReference type="NCBI Taxonomy" id="58331"/>
    <lineage>
        <taxon>Eukaryota</taxon>
        <taxon>Viridiplantae</taxon>
        <taxon>Streptophyta</taxon>
        <taxon>Embryophyta</taxon>
        <taxon>Tracheophyta</taxon>
        <taxon>Spermatophyta</taxon>
        <taxon>Magnoliopsida</taxon>
        <taxon>eudicotyledons</taxon>
        <taxon>Gunneridae</taxon>
        <taxon>Pentapetalae</taxon>
        <taxon>rosids</taxon>
        <taxon>fabids</taxon>
        <taxon>Fagales</taxon>
        <taxon>Fagaceae</taxon>
        <taxon>Quercus</taxon>
    </lineage>
</organism>
<dbReference type="CDD" id="cd06222">
    <property type="entry name" value="RNase_H_like"/>
    <property type="match status" value="1"/>
</dbReference>
<dbReference type="AlphaFoldDB" id="A0AAW0KLU5"/>
<dbReference type="InterPro" id="IPR036397">
    <property type="entry name" value="RNaseH_sf"/>
</dbReference>
<evidence type="ECO:0000313" key="3">
    <source>
        <dbReference type="Proteomes" id="UP000237347"/>
    </source>
</evidence>
<reference evidence="2 3" key="1">
    <citation type="journal article" date="2018" name="Sci. Data">
        <title>The draft genome sequence of cork oak.</title>
        <authorList>
            <person name="Ramos A.M."/>
            <person name="Usie A."/>
            <person name="Barbosa P."/>
            <person name="Barros P.M."/>
            <person name="Capote T."/>
            <person name="Chaves I."/>
            <person name="Simoes F."/>
            <person name="Abreu I."/>
            <person name="Carrasquinho I."/>
            <person name="Faro C."/>
            <person name="Guimaraes J.B."/>
            <person name="Mendonca D."/>
            <person name="Nobrega F."/>
            <person name="Rodrigues L."/>
            <person name="Saibo N.J.M."/>
            <person name="Varela M.C."/>
            <person name="Egas C."/>
            <person name="Matos J."/>
            <person name="Miguel C.M."/>
            <person name="Oliveira M.M."/>
            <person name="Ricardo C.P."/>
            <person name="Goncalves S."/>
        </authorList>
    </citation>
    <scope>NUCLEOTIDE SEQUENCE [LARGE SCALE GENOMIC DNA]</scope>
    <source>
        <strain evidence="3">cv. HL8</strain>
    </source>
</reference>
<dbReference type="GO" id="GO:0004523">
    <property type="term" value="F:RNA-DNA hybrid ribonuclease activity"/>
    <property type="evidence" value="ECO:0007669"/>
    <property type="project" value="InterPro"/>
</dbReference>
<dbReference type="EMBL" id="PKMF04000284">
    <property type="protein sequence ID" value="KAK7839398.1"/>
    <property type="molecule type" value="Genomic_DNA"/>
</dbReference>
<gene>
    <name evidence="2" type="ORF">CFP56_018063</name>
</gene>
<sequence length="296" mass="33831">MWGSCFASLPSEFSRVSSFRDLLELVFCSSLNSEVFAMTCWAIWNRRNKLQVGEVVWPLNKVAGIAHHHLQEFQQVCHCPSKKVRVRRPWWKPPDAGFVKANFDGAIFEDLMATGIGMDVQNKHGEVVATLAELIPIPASVFTLETLAARCAIHFFRELAIRNVVFKGDLESSIHAISNRLLLHSSCGHIFQDILLFASSLQSFSFSHVCRQGNTLANALAKITRLSCPLLVWMEFVPPDLYNYYLSDFSSFRLRLFQLQTVSENYFPENWVFGCYFKFGQTENHFRLTENYAKNG</sequence>
<dbReference type="PANTHER" id="PTHR47074:SF48">
    <property type="entry name" value="POLYNUCLEOTIDYL TRANSFERASE, RIBONUCLEASE H-LIKE SUPERFAMILY PROTEIN"/>
    <property type="match status" value="1"/>
</dbReference>
<keyword evidence="3" id="KW-1185">Reference proteome</keyword>
<dbReference type="Gene3D" id="3.30.420.10">
    <property type="entry name" value="Ribonuclease H-like superfamily/Ribonuclease H"/>
    <property type="match status" value="1"/>
</dbReference>
<protein>
    <recommendedName>
        <fullName evidence="1">RNase H type-1 domain-containing protein</fullName>
    </recommendedName>
</protein>
<evidence type="ECO:0000259" key="1">
    <source>
        <dbReference type="Pfam" id="PF13456"/>
    </source>
</evidence>
<dbReference type="InterPro" id="IPR002156">
    <property type="entry name" value="RNaseH_domain"/>
</dbReference>
<name>A0AAW0KLU5_QUESU</name>
<dbReference type="Proteomes" id="UP000237347">
    <property type="component" value="Unassembled WGS sequence"/>
</dbReference>
<comment type="caution">
    <text evidence="2">The sequence shown here is derived from an EMBL/GenBank/DDBJ whole genome shotgun (WGS) entry which is preliminary data.</text>
</comment>
<dbReference type="InterPro" id="IPR044730">
    <property type="entry name" value="RNase_H-like_dom_plant"/>
</dbReference>
<dbReference type="PANTHER" id="PTHR47074">
    <property type="entry name" value="BNAC02G40300D PROTEIN"/>
    <property type="match status" value="1"/>
</dbReference>
<dbReference type="SUPFAM" id="SSF53098">
    <property type="entry name" value="Ribonuclease H-like"/>
    <property type="match status" value="1"/>
</dbReference>
<proteinExistence type="predicted"/>
<dbReference type="InterPro" id="IPR052929">
    <property type="entry name" value="RNase_H-like_EbsB-rel"/>
</dbReference>
<dbReference type="GO" id="GO:0003676">
    <property type="term" value="F:nucleic acid binding"/>
    <property type="evidence" value="ECO:0007669"/>
    <property type="project" value="InterPro"/>
</dbReference>
<evidence type="ECO:0000313" key="2">
    <source>
        <dbReference type="EMBL" id="KAK7839398.1"/>
    </source>
</evidence>
<accession>A0AAW0KLU5</accession>
<dbReference type="InterPro" id="IPR012337">
    <property type="entry name" value="RNaseH-like_sf"/>
</dbReference>
<feature type="domain" description="RNase H type-1" evidence="1">
    <location>
        <begin position="102"/>
        <end position="222"/>
    </location>
</feature>
<dbReference type="Pfam" id="PF13456">
    <property type="entry name" value="RVT_3"/>
    <property type="match status" value="1"/>
</dbReference>